<evidence type="ECO:0000256" key="1">
    <source>
        <dbReference type="ARBA" id="ARBA00022723"/>
    </source>
</evidence>
<dbReference type="InterPro" id="IPR000058">
    <property type="entry name" value="Znf_AN1"/>
</dbReference>
<dbReference type="InterPro" id="IPR003903">
    <property type="entry name" value="UIM_dom"/>
</dbReference>
<dbReference type="Pfam" id="PF25403">
    <property type="entry name" value="zf-C2H2_ZFAND2"/>
    <property type="match status" value="1"/>
</dbReference>
<protein>
    <recommendedName>
        <fullName evidence="7">AN1-type domain-containing protein</fullName>
    </recommendedName>
</protein>
<dbReference type="SUPFAM" id="SSF118310">
    <property type="entry name" value="AN1-like Zinc finger"/>
    <property type="match status" value="2"/>
</dbReference>
<evidence type="ECO:0000256" key="5">
    <source>
        <dbReference type="PROSITE-ProRule" id="PRU00449"/>
    </source>
</evidence>
<sequence>MEFPGLGKHCSVSTCQRLDFLPVKCDACSEILCSEHYSYEGHGCTSGKRKDVQVPVCPFCGEPVPTPKGTSPDLTVGRHIDESCRSEKKRIFTNNCSFAGCRQKELVPILCGDCKRNFCIRHRHFNDHQCKGKTRDPPQPKKGIFGSSAPKAPVRAAGTTGHAQLVQGNMTEDEALAHALALSMQEQEHRQPPTVTVGGSQSSSSSKDKCSLS</sequence>
<dbReference type="GO" id="GO:0045047">
    <property type="term" value="P:protein targeting to ER"/>
    <property type="evidence" value="ECO:0007669"/>
    <property type="project" value="TreeGrafter"/>
</dbReference>
<keyword evidence="2" id="KW-0677">Repeat</keyword>
<keyword evidence="4" id="KW-0862">Zinc</keyword>
<evidence type="ECO:0000259" key="7">
    <source>
        <dbReference type="PROSITE" id="PS51039"/>
    </source>
</evidence>
<feature type="region of interest" description="Disordered" evidence="6">
    <location>
        <begin position="180"/>
        <end position="213"/>
    </location>
</feature>
<dbReference type="Gene3D" id="4.10.1110.10">
    <property type="entry name" value="AN1-like Zinc finger"/>
    <property type="match status" value="2"/>
</dbReference>
<feature type="compositionally biased region" description="Basic and acidic residues" evidence="6">
    <location>
        <begin position="129"/>
        <end position="139"/>
    </location>
</feature>
<feature type="region of interest" description="Disordered" evidence="6">
    <location>
        <begin position="129"/>
        <end position="155"/>
    </location>
</feature>
<dbReference type="GO" id="GO:0043161">
    <property type="term" value="P:proteasome-mediated ubiquitin-dependent protein catabolic process"/>
    <property type="evidence" value="ECO:0007669"/>
    <property type="project" value="TreeGrafter"/>
</dbReference>
<dbReference type="FunFam" id="4.10.1110.10:FF:000003">
    <property type="entry name" value="AN1-type zinc finger protein 2B isoform X1"/>
    <property type="match status" value="1"/>
</dbReference>
<keyword evidence="3 5" id="KW-0863">Zinc-finger</keyword>
<keyword evidence="1" id="KW-0479">Metal-binding</keyword>
<dbReference type="PANTHER" id="PTHR14677">
    <property type="entry name" value="ARSENITE INDUCUBLE RNA ASSOCIATED PROTEIN AIP-1-RELATED"/>
    <property type="match status" value="1"/>
</dbReference>
<feature type="domain" description="AN1-type" evidence="7">
    <location>
        <begin position="4"/>
        <end position="52"/>
    </location>
</feature>
<dbReference type="GO" id="GO:0005783">
    <property type="term" value="C:endoplasmic reticulum"/>
    <property type="evidence" value="ECO:0007669"/>
    <property type="project" value="TreeGrafter"/>
</dbReference>
<dbReference type="GO" id="GO:0008270">
    <property type="term" value="F:zinc ion binding"/>
    <property type="evidence" value="ECO:0007669"/>
    <property type="project" value="UniProtKB-KW"/>
</dbReference>
<organism evidence="8">
    <name type="scientific">Nyssomyia neivai</name>
    <dbReference type="NCBI Taxonomy" id="330878"/>
    <lineage>
        <taxon>Eukaryota</taxon>
        <taxon>Metazoa</taxon>
        <taxon>Ecdysozoa</taxon>
        <taxon>Arthropoda</taxon>
        <taxon>Hexapoda</taxon>
        <taxon>Insecta</taxon>
        <taxon>Pterygota</taxon>
        <taxon>Neoptera</taxon>
        <taxon>Endopterygota</taxon>
        <taxon>Diptera</taxon>
        <taxon>Nematocera</taxon>
        <taxon>Psychodoidea</taxon>
        <taxon>Psychodidae</taxon>
        <taxon>Nyssomyia</taxon>
    </lineage>
</organism>
<accession>A0A1L8DAH8</accession>
<evidence type="ECO:0000256" key="3">
    <source>
        <dbReference type="ARBA" id="ARBA00022771"/>
    </source>
</evidence>
<dbReference type="SMART" id="SM00154">
    <property type="entry name" value="ZnF_AN1"/>
    <property type="match status" value="2"/>
</dbReference>
<dbReference type="PROSITE" id="PS50330">
    <property type="entry name" value="UIM"/>
    <property type="match status" value="1"/>
</dbReference>
<dbReference type="Pfam" id="PF01428">
    <property type="entry name" value="zf-AN1"/>
    <property type="match status" value="2"/>
</dbReference>
<dbReference type="PANTHER" id="PTHR14677:SF20">
    <property type="entry name" value="ZINC FINGER AN1-TYPE CONTAINING 2A-RELATED"/>
    <property type="match status" value="1"/>
</dbReference>
<feature type="domain" description="AN1-type" evidence="7">
    <location>
        <begin position="90"/>
        <end position="138"/>
    </location>
</feature>
<proteinExistence type="predicted"/>
<dbReference type="InterPro" id="IPR035896">
    <property type="entry name" value="AN1-like_Znf"/>
</dbReference>
<reference evidence="8" key="1">
    <citation type="submission" date="2016-12" db="EMBL/GenBank/DDBJ databases">
        <title>An insight into the sialome and mialome of the sand fly, Nyssomyia neivai.</title>
        <authorList>
            <person name="Sebastian V."/>
            <person name="Goulart T.M."/>
            <person name="Oliveira W."/>
            <person name="Calvo E."/>
            <person name="Oliveira L.F."/>
            <person name="Pinto M.C."/>
            <person name="Rosselino A.M."/>
            <person name="Ribeiro J.M."/>
        </authorList>
    </citation>
    <scope>NUCLEOTIDE SEQUENCE</scope>
</reference>
<evidence type="ECO:0000256" key="6">
    <source>
        <dbReference type="SAM" id="MobiDB-lite"/>
    </source>
</evidence>
<dbReference type="EMBL" id="GFDF01010616">
    <property type="protein sequence ID" value="JAV03468.1"/>
    <property type="molecule type" value="Transcribed_RNA"/>
</dbReference>
<dbReference type="PROSITE" id="PS51039">
    <property type="entry name" value="ZF_AN1"/>
    <property type="match status" value="2"/>
</dbReference>
<evidence type="ECO:0000256" key="2">
    <source>
        <dbReference type="ARBA" id="ARBA00022737"/>
    </source>
</evidence>
<evidence type="ECO:0000313" key="8">
    <source>
        <dbReference type="EMBL" id="JAV03468.1"/>
    </source>
</evidence>
<dbReference type="AlphaFoldDB" id="A0A1L8DAH8"/>
<name>A0A1L8DAH8_9DIPT</name>
<evidence type="ECO:0000256" key="4">
    <source>
        <dbReference type="ARBA" id="ARBA00022833"/>
    </source>
</evidence>
<dbReference type="InterPro" id="IPR057357">
    <property type="entry name" value="Znf-C2H2_ZFAND2A/B"/>
</dbReference>